<comment type="subcellular location">
    <subcellularLocation>
        <location evidence="1">Endomembrane system</location>
        <topology evidence="1">Multi-pass membrane protein</topology>
    </subcellularLocation>
</comment>
<dbReference type="InterPro" id="IPR006603">
    <property type="entry name" value="PQ-loop_rpt"/>
</dbReference>
<evidence type="ECO:0000256" key="7">
    <source>
        <dbReference type="SAM" id="Phobius"/>
    </source>
</evidence>
<dbReference type="GO" id="GO:0015184">
    <property type="term" value="F:L-cystine transmembrane transporter activity"/>
    <property type="evidence" value="ECO:0007669"/>
    <property type="project" value="TreeGrafter"/>
</dbReference>
<dbReference type="InterPro" id="IPR005282">
    <property type="entry name" value="LC_transporter"/>
</dbReference>
<keyword evidence="5 7" id="KW-1133">Transmembrane helix</keyword>
<dbReference type="PANTHER" id="PTHR13131">
    <property type="entry name" value="CYSTINOSIN"/>
    <property type="match status" value="1"/>
</dbReference>
<dbReference type="EMBL" id="JALJOU010000068">
    <property type="protein sequence ID" value="KAK9826088.1"/>
    <property type="molecule type" value="Genomic_DNA"/>
</dbReference>
<comment type="caution">
    <text evidence="8">The sequence shown here is derived from an EMBL/GenBank/DDBJ whole genome shotgun (WGS) entry which is preliminary data.</text>
</comment>
<feature type="transmembrane region" description="Helical" evidence="7">
    <location>
        <begin position="124"/>
        <end position="142"/>
    </location>
</feature>
<organism evidence="8 9">
    <name type="scientific">Elliptochloris bilobata</name>
    <dbReference type="NCBI Taxonomy" id="381761"/>
    <lineage>
        <taxon>Eukaryota</taxon>
        <taxon>Viridiplantae</taxon>
        <taxon>Chlorophyta</taxon>
        <taxon>core chlorophytes</taxon>
        <taxon>Trebouxiophyceae</taxon>
        <taxon>Trebouxiophyceae incertae sedis</taxon>
        <taxon>Elliptochloris clade</taxon>
        <taxon>Elliptochloris</taxon>
    </lineage>
</organism>
<keyword evidence="6 7" id="KW-0472">Membrane</keyword>
<feature type="transmembrane region" description="Helical" evidence="7">
    <location>
        <begin position="148"/>
        <end position="172"/>
    </location>
</feature>
<keyword evidence="3 7" id="KW-0812">Transmembrane</keyword>
<dbReference type="GO" id="GO:0012505">
    <property type="term" value="C:endomembrane system"/>
    <property type="evidence" value="ECO:0007669"/>
    <property type="project" value="UniProtKB-SubCell"/>
</dbReference>
<proteinExistence type="predicted"/>
<feature type="transmembrane region" description="Helical" evidence="7">
    <location>
        <begin position="91"/>
        <end position="112"/>
    </location>
</feature>
<evidence type="ECO:0000256" key="2">
    <source>
        <dbReference type="ARBA" id="ARBA00022448"/>
    </source>
</evidence>
<feature type="transmembrane region" description="Helical" evidence="7">
    <location>
        <begin position="20"/>
        <end position="39"/>
    </location>
</feature>
<feature type="transmembrane region" description="Helical" evidence="7">
    <location>
        <begin position="224"/>
        <end position="247"/>
    </location>
</feature>
<name>A0AAW1QXM4_9CHLO</name>
<evidence type="ECO:0000256" key="3">
    <source>
        <dbReference type="ARBA" id="ARBA00022692"/>
    </source>
</evidence>
<dbReference type="Gene3D" id="1.20.1280.290">
    <property type="match status" value="1"/>
</dbReference>
<keyword evidence="9" id="KW-1185">Reference proteome</keyword>
<evidence type="ECO:0000256" key="5">
    <source>
        <dbReference type="ARBA" id="ARBA00022989"/>
    </source>
</evidence>
<reference evidence="8 9" key="1">
    <citation type="journal article" date="2024" name="Nat. Commun.">
        <title>Phylogenomics reveals the evolutionary origins of lichenization in chlorophyte algae.</title>
        <authorList>
            <person name="Puginier C."/>
            <person name="Libourel C."/>
            <person name="Otte J."/>
            <person name="Skaloud P."/>
            <person name="Haon M."/>
            <person name="Grisel S."/>
            <person name="Petersen M."/>
            <person name="Berrin J.G."/>
            <person name="Delaux P.M."/>
            <person name="Dal Grande F."/>
            <person name="Keller J."/>
        </authorList>
    </citation>
    <scope>NUCLEOTIDE SEQUENCE [LARGE SCALE GENOMIC DNA]</scope>
    <source>
        <strain evidence="8 9">SAG 245.80</strain>
    </source>
</reference>
<feature type="transmembrane region" description="Helical" evidence="7">
    <location>
        <begin position="51"/>
        <end position="71"/>
    </location>
</feature>
<evidence type="ECO:0000256" key="1">
    <source>
        <dbReference type="ARBA" id="ARBA00004127"/>
    </source>
</evidence>
<accession>A0AAW1QXM4</accession>
<dbReference type="SMART" id="SM00679">
    <property type="entry name" value="CTNS"/>
    <property type="match status" value="2"/>
</dbReference>
<evidence type="ECO:0008006" key="10">
    <source>
        <dbReference type="Google" id="ProtNLM"/>
    </source>
</evidence>
<gene>
    <name evidence="8" type="ORF">WJX81_001052</name>
</gene>
<evidence type="ECO:0000256" key="4">
    <source>
        <dbReference type="ARBA" id="ARBA00022737"/>
    </source>
</evidence>
<dbReference type="GO" id="GO:0005774">
    <property type="term" value="C:vacuolar membrane"/>
    <property type="evidence" value="ECO:0007669"/>
    <property type="project" value="TreeGrafter"/>
</dbReference>
<dbReference type="PANTHER" id="PTHR13131:SF5">
    <property type="entry name" value="CYSTINOSIN"/>
    <property type="match status" value="1"/>
</dbReference>
<keyword evidence="4" id="KW-0677">Repeat</keyword>
<dbReference type="Pfam" id="PF04193">
    <property type="entry name" value="PQ-loop"/>
    <property type="match status" value="2"/>
</dbReference>
<dbReference type="Proteomes" id="UP001445335">
    <property type="component" value="Unassembled WGS sequence"/>
</dbReference>
<evidence type="ECO:0000256" key="6">
    <source>
        <dbReference type="ARBA" id="ARBA00023136"/>
    </source>
</evidence>
<protein>
    <recommendedName>
        <fullName evidence="10">Cystinosin</fullName>
    </recommendedName>
</protein>
<evidence type="ECO:0000313" key="8">
    <source>
        <dbReference type="EMBL" id="KAK9826088.1"/>
    </source>
</evidence>
<keyword evidence="2" id="KW-0813">Transport</keyword>
<sequence length="263" mass="28393">MPTDADLPGVWARASSVIGWSYFACWFIGWYPQLLLNWSRKSVVGLSFDTCFINFVSFACYTVFNCVMFWSPSVRAAYEDAHGGASIDVRINDVVFSVHALAATVLTLYQIFAYQRGGQRVSPWMWAALAGTALAVGGYVFLLKLGVAGFSALGLLYLLSYLKLAGTLVKYLPQLALNRQLQSTAGFTIANALTDIAGGVLSIAQQVLDAVALHDMSLVTGNPVKLGLGLISIGYCAALSLQHYVVYAQQPGQYSQLLPDAVP</sequence>
<evidence type="ECO:0000313" key="9">
    <source>
        <dbReference type="Proteomes" id="UP001445335"/>
    </source>
</evidence>
<dbReference type="AlphaFoldDB" id="A0AAW1QXM4"/>